<organism evidence="2 3">
    <name type="scientific">Pandoraea fibrosis</name>
    <dbReference type="NCBI Taxonomy" id="1891094"/>
    <lineage>
        <taxon>Bacteria</taxon>
        <taxon>Pseudomonadati</taxon>
        <taxon>Pseudomonadota</taxon>
        <taxon>Betaproteobacteria</taxon>
        <taxon>Burkholderiales</taxon>
        <taxon>Burkholderiaceae</taxon>
        <taxon>Pandoraea</taxon>
    </lineage>
</organism>
<dbReference type="Proteomes" id="UP000382577">
    <property type="component" value="Unassembled WGS sequence"/>
</dbReference>
<proteinExistence type="predicted"/>
<evidence type="ECO:0000313" key="3">
    <source>
        <dbReference type="Proteomes" id="UP000382577"/>
    </source>
</evidence>
<evidence type="ECO:0000256" key="1">
    <source>
        <dbReference type="SAM" id="MobiDB-lite"/>
    </source>
</evidence>
<accession>A0A5E4UTG4</accession>
<sequence length="65" mass="7521">MLMTPRKRGSGGIASEWNMDEREDMGCMANVLSEMPAVELGDMDSEEELQLWSFGNDFDEEEWTW</sequence>
<name>A0A5E4UTG4_9BURK</name>
<dbReference type="EMBL" id="CABPRW010000004">
    <property type="protein sequence ID" value="VVE02833.1"/>
    <property type="molecule type" value="Genomic_DNA"/>
</dbReference>
<protein>
    <submittedName>
        <fullName evidence="2">Uncharacterized protein</fullName>
    </submittedName>
</protein>
<gene>
    <name evidence="2" type="ORF">PFI31113_02178</name>
</gene>
<evidence type="ECO:0000313" key="2">
    <source>
        <dbReference type="EMBL" id="VVE02833.1"/>
    </source>
</evidence>
<dbReference type="AlphaFoldDB" id="A0A5E4UTG4"/>
<reference evidence="2 3" key="1">
    <citation type="submission" date="2019-08" db="EMBL/GenBank/DDBJ databases">
        <authorList>
            <person name="Peeters C."/>
        </authorList>
    </citation>
    <scope>NUCLEOTIDE SEQUENCE [LARGE SCALE GENOMIC DNA]</scope>
    <source>
        <strain evidence="2 3">LMG 31113</strain>
    </source>
</reference>
<feature type="region of interest" description="Disordered" evidence="1">
    <location>
        <begin position="1"/>
        <end position="20"/>
    </location>
</feature>